<proteinExistence type="predicted"/>
<dbReference type="RefSeq" id="WP_324178540.1">
    <property type="nucleotide sequence ID" value="NZ_BAABAW010000003.1"/>
</dbReference>
<organism evidence="4 5">
    <name type="scientific">Aquimarina gracilis</name>
    <dbReference type="NCBI Taxonomy" id="874422"/>
    <lineage>
        <taxon>Bacteria</taxon>
        <taxon>Pseudomonadati</taxon>
        <taxon>Bacteroidota</taxon>
        <taxon>Flavobacteriia</taxon>
        <taxon>Flavobacteriales</taxon>
        <taxon>Flavobacteriaceae</taxon>
        <taxon>Aquimarina</taxon>
    </lineage>
</organism>
<dbReference type="Gene3D" id="3.55.50.30">
    <property type="match status" value="1"/>
</dbReference>
<dbReference type="InterPro" id="IPR006860">
    <property type="entry name" value="FecR"/>
</dbReference>
<dbReference type="Proteomes" id="UP001327027">
    <property type="component" value="Unassembled WGS sequence"/>
</dbReference>
<evidence type="ECO:0000313" key="4">
    <source>
        <dbReference type="EMBL" id="MEB3344492.1"/>
    </source>
</evidence>
<keyword evidence="1" id="KW-0812">Transmembrane</keyword>
<protein>
    <submittedName>
        <fullName evidence="4">FecR family protein</fullName>
    </submittedName>
</protein>
<evidence type="ECO:0000259" key="3">
    <source>
        <dbReference type="Pfam" id="PF16344"/>
    </source>
</evidence>
<sequence>MDKEYLVKKWLLDDLTDEELNAFKQLDDYTTHIKILEGAGAFKSPVDSEIADINAFYARINNQKEPTAKTIWYIPFLRLAAMIVVLLGIGSLFFLNKTTNVETQISEKITLELPDASTVTLNSKSELAYSKNKWKNDREVNLKGEAFFKVTKGSTFDVITNSSKVSVLGTQFNVKNRKGFFEVQCFEGLVKVQYEEHEKNLPAGSTFTVINGVVTSSQTQVGAAPNWVNNMSTFKSVPFIQVIKEFERQYDVVFSLEKVNTSRIFTGGFVHTSLEDGLKSITLPLDLIYKIDSENRITLFKNEQ</sequence>
<evidence type="ECO:0000259" key="2">
    <source>
        <dbReference type="Pfam" id="PF04773"/>
    </source>
</evidence>
<dbReference type="PANTHER" id="PTHR30273:SF2">
    <property type="entry name" value="PROTEIN FECR"/>
    <property type="match status" value="1"/>
</dbReference>
<dbReference type="PANTHER" id="PTHR30273">
    <property type="entry name" value="PERIPLASMIC SIGNAL SENSOR AND SIGMA FACTOR ACTIVATOR FECR-RELATED"/>
    <property type="match status" value="1"/>
</dbReference>
<keyword evidence="1" id="KW-1133">Transmembrane helix</keyword>
<feature type="domain" description="Protein FecR C-terminal" evidence="3">
    <location>
        <begin position="233"/>
        <end position="298"/>
    </location>
</feature>
<feature type="transmembrane region" description="Helical" evidence="1">
    <location>
        <begin position="71"/>
        <end position="95"/>
    </location>
</feature>
<name>A0ABU5ZSE5_9FLAO</name>
<accession>A0ABU5ZSE5</accession>
<dbReference type="Gene3D" id="2.60.120.1440">
    <property type="match status" value="1"/>
</dbReference>
<keyword evidence="5" id="KW-1185">Reference proteome</keyword>
<reference evidence="4 5" key="1">
    <citation type="journal article" date="2013" name="Int. J. Syst. Evol. Microbiol.">
        <title>Aquimarina gracilis sp. nov., isolated from the gut microflora of a mussel, Mytilus coruscus, and emended description of Aquimarina spongiae.</title>
        <authorList>
            <person name="Park S.C."/>
            <person name="Choe H.N."/>
            <person name="Baik K.S."/>
            <person name="Seong C.N."/>
        </authorList>
    </citation>
    <scope>NUCLEOTIDE SEQUENCE [LARGE SCALE GENOMIC DNA]</scope>
    <source>
        <strain evidence="4 5">PSC32</strain>
    </source>
</reference>
<dbReference type="InterPro" id="IPR032508">
    <property type="entry name" value="FecR_C"/>
</dbReference>
<dbReference type="Pfam" id="PF16344">
    <property type="entry name" value="FecR_C"/>
    <property type="match status" value="1"/>
</dbReference>
<keyword evidence="1" id="KW-0472">Membrane</keyword>
<evidence type="ECO:0000256" key="1">
    <source>
        <dbReference type="SAM" id="Phobius"/>
    </source>
</evidence>
<dbReference type="Pfam" id="PF04773">
    <property type="entry name" value="FecR"/>
    <property type="match status" value="1"/>
</dbReference>
<evidence type="ECO:0000313" key="5">
    <source>
        <dbReference type="Proteomes" id="UP001327027"/>
    </source>
</evidence>
<gene>
    <name evidence="4" type="ORF">U6A24_03415</name>
</gene>
<comment type="caution">
    <text evidence="4">The sequence shown here is derived from an EMBL/GenBank/DDBJ whole genome shotgun (WGS) entry which is preliminary data.</text>
</comment>
<dbReference type="InterPro" id="IPR012373">
    <property type="entry name" value="Ferrdict_sens_TM"/>
</dbReference>
<feature type="domain" description="FecR protein" evidence="2">
    <location>
        <begin position="100"/>
        <end position="191"/>
    </location>
</feature>
<dbReference type="EMBL" id="JAYKLX010000002">
    <property type="protein sequence ID" value="MEB3344492.1"/>
    <property type="molecule type" value="Genomic_DNA"/>
</dbReference>